<evidence type="ECO:0000313" key="6">
    <source>
        <dbReference type="EMBL" id="KAK9723062.1"/>
    </source>
</evidence>
<gene>
    <name evidence="6" type="ORF">K7432_002171</name>
</gene>
<feature type="signal peptide" evidence="4">
    <location>
        <begin position="1"/>
        <end position="20"/>
    </location>
</feature>
<name>A0ABR2W8C4_9FUNG</name>
<keyword evidence="1 4" id="KW-0732">Signal</keyword>
<evidence type="ECO:0000256" key="1">
    <source>
        <dbReference type="ARBA" id="ARBA00022729"/>
    </source>
</evidence>
<keyword evidence="3" id="KW-1133">Transmembrane helix</keyword>
<feature type="chain" id="PRO_5046420723" description="Yeast cell wall synthesis Kre9/Knh1-like N-terminal domain-containing protein" evidence="4">
    <location>
        <begin position="21"/>
        <end position="193"/>
    </location>
</feature>
<dbReference type="PANTHER" id="PTHR40633">
    <property type="entry name" value="MATRIX PROTEIN, PUTATIVE (AFU_ORTHOLOGUE AFUA_8G05410)-RELATED"/>
    <property type="match status" value="1"/>
</dbReference>
<feature type="region of interest" description="Disordered" evidence="2">
    <location>
        <begin position="124"/>
        <end position="169"/>
    </location>
</feature>
<evidence type="ECO:0000256" key="2">
    <source>
        <dbReference type="SAM" id="MobiDB-lite"/>
    </source>
</evidence>
<feature type="compositionally biased region" description="Basic and acidic residues" evidence="2">
    <location>
        <begin position="141"/>
        <end position="155"/>
    </location>
</feature>
<evidence type="ECO:0000259" key="5">
    <source>
        <dbReference type="Pfam" id="PF10342"/>
    </source>
</evidence>
<dbReference type="PANTHER" id="PTHR40633:SF6">
    <property type="entry name" value="MATRIX PROTEIN, PUTATIVE (AFU_ORTHOLOGUE AFUA_8G05410)-RELATED"/>
    <property type="match status" value="1"/>
</dbReference>
<sequence>MNRLLLIVLGFALAFNLVAANFEVDSLDKKISAGSTYIITWTETGGTPATPELLNINLLYGPSAKLQLKQPIIQGIPSKRGRYPWWISSKMNPSSQYVIEIGNETFHQYSHYFTITNPNMPSLSPYNSSASAPTSSSSTSDAKETSDKKNHHDSDNQNNNTTSVQKSSDNKSNGFLVSAGFIGVVGVITSLFM</sequence>
<feature type="compositionally biased region" description="Low complexity" evidence="2">
    <location>
        <begin position="128"/>
        <end position="140"/>
    </location>
</feature>
<keyword evidence="7" id="KW-1185">Reference proteome</keyword>
<keyword evidence="3" id="KW-0812">Transmembrane</keyword>
<dbReference type="InterPro" id="IPR018466">
    <property type="entry name" value="Kre9/Knh1-like_N"/>
</dbReference>
<feature type="transmembrane region" description="Helical" evidence="3">
    <location>
        <begin position="174"/>
        <end position="192"/>
    </location>
</feature>
<dbReference type="Pfam" id="PF10342">
    <property type="entry name" value="Kre9_KNH"/>
    <property type="match status" value="1"/>
</dbReference>
<evidence type="ECO:0000256" key="3">
    <source>
        <dbReference type="SAM" id="Phobius"/>
    </source>
</evidence>
<keyword evidence="3" id="KW-0472">Membrane</keyword>
<dbReference type="EMBL" id="JASJQH010006931">
    <property type="protein sequence ID" value="KAK9723062.1"/>
    <property type="molecule type" value="Genomic_DNA"/>
</dbReference>
<accession>A0ABR2W8C4</accession>
<reference evidence="6 7" key="1">
    <citation type="submission" date="2023-04" db="EMBL/GenBank/DDBJ databases">
        <title>Genome of Basidiobolus ranarum AG-B5.</title>
        <authorList>
            <person name="Stajich J.E."/>
            <person name="Carter-House D."/>
            <person name="Gryganskyi A."/>
        </authorList>
    </citation>
    <scope>NUCLEOTIDE SEQUENCE [LARGE SCALE GENOMIC DNA]</scope>
    <source>
        <strain evidence="6 7">AG-B5</strain>
    </source>
</reference>
<dbReference type="InterPro" id="IPR052982">
    <property type="entry name" value="SRP1/TIP1-like"/>
</dbReference>
<feature type="domain" description="Yeast cell wall synthesis Kre9/Knh1-like N-terminal" evidence="5">
    <location>
        <begin position="28"/>
        <end position="115"/>
    </location>
</feature>
<evidence type="ECO:0000313" key="7">
    <source>
        <dbReference type="Proteomes" id="UP001479436"/>
    </source>
</evidence>
<protein>
    <recommendedName>
        <fullName evidence="5">Yeast cell wall synthesis Kre9/Knh1-like N-terminal domain-containing protein</fullName>
    </recommendedName>
</protein>
<comment type="caution">
    <text evidence="6">The sequence shown here is derived from an EMBL/GenBank/DDBJ whole genome shotgun (WGS) entry which is preliminary data.</text>
</comment>
<feature type="compositionally biased region" description="Polar residues" evidence="2">
    <location>
        <begin position="156"/>
        <end position="169"/>
    </location>
</feature>
<proteinExistence type="predicted"/>
<dbReference type="Proteomes" id="UP001479436">
    <property type="component" value="Unassembled WGS sequence"/>
</dbReference>
<organism evidence="6 7">
    <name type="scientific">Basidiobolus ranarum</name>
    <dbReference type="NCBI Taxonomy" id="34480"/>
    <lineage>
        <taxon>Eukaryota</taxon>
        <taxon>Fungi</taxon>
        <taxon>Fungi incertae sedis</taxon>
        <taxon>Zoopagomycota</taxon>
        <taxon>Entomophthoromycotina</taxon>
        <taxon>Basidiobolomycetes</taxon>
        <taxon>Basidiobolales</taxon>
        <taxon>Basidiobolaceae</taxon>
        <taxon>Basidiobolus</taxon>
    </lineage>
</organism>
<evidence type="ECO:0000256" key="4">
    <source>
        <dbReference type="SAM" id="SignalP"/>
    </source>
</evidence>